<reference evidence="1 2" key="1">
    <citation type="submission" date="2018-10" db="EMBL/GenBank/DDBJ databases">
        <title>Effects of UV and annual dynamics of microbial communities in freshwater RAS systems.</title>
        <authorList>
            <person name="Bekkelund A.K."/>
            <person name="Hansen B.R."/>
            <person name="Stokken H."/>
            <person name="Eriksen B.F."/>
            <person name="Kashulin N.A."/>
        </authorList>
    </citation>
    <scope>NUCLEOTIDE SEQUENCE [LARGE SCALE GENOMIC DNA]</scope>
    <source>
        <strain evidence="1 2">BHSEK</strain>
    </source>
</reference>
<sequence length="158" mass="16693">MTDTDAVHITPYTKPAAGWDALKNAAISLRQERVAPGNLKALLAQNQPDGFDCPGCAWPDRHHASTFAICENGAKAVAAKAADIAMLCFKDGDMIDLIGAWDDGVARRADGFRLVAYDIPRGCLGAYYPETNALVPLASTADGAGTPTSKSVPVLFRC</sequence>
<name>A0A3G2E6K4_9BURK</name>
<keyword evidence="2" id="KW-1185">Reference proteome</keyword>
<dbReference type="AlphaFoldDB" id="A0A3G2E6K4"/>
<evidence type="ECO:0000313" key="2">
    <source>
        <dbReference type="Proteomes" id="UP000279594"/>
    </source>
</evidence>
<protein>
    <recommendedName>
        <fullName evidence="3">CbbBc protein</fullName>
    </recommendedName>
</protein>
<organism evidence="1 2">
    <name type="scientific">Janthinobacterium agaricidamnosum</name>
    <dbReference type="NCBI Taxonomy" id="55508"/>
    <lineage>
        <taxon>Bacteria</taxon>
        <taxon>Pseudomonadati</taxon>
        <taxon>Pseudomonadota</taxon>
        <taxon>Betaproteobacteria</taxon>
        <taxon>Burkholderiales</taxon>
        <taxon>Oxalobacteraceae</taxon>
        <taxon>Janthinobacterium</taxon>
    </lineage>
</organism>
<dbReference type="EMBL" id="CP033019">
    <property type="protein sequence ID" value="AYM75968.1"/>
    <property type="molecule type" value="Genomic_DNA"/>
</dbReference>
<evidence type="ECO:0000313" key="1">
    <source>
        <dbReference type="EMBL" id="AYM75968.1"/>
    </source>
</evidence>
<proteinExistence type="predicted"/>
<gene>
    <name evidence="1" type="ORF">D9M09_09310</name>
</gene>
<accession>A0A3G2E6K4</accession>
<dbReference type="Proteomes" id="UP000279594">
    <property type="component" value="Chromosome"/>
</dbReference>
<dbReference type="RefSeq" id="WP_121669131.1">
    <property type="nucleotide sequence ID" value="NZ_CP033019.1"/>
</dbReference>
<evidence type="ECO:0008006" key="3">
    <source>
        <dbReference type="Google" id="ProtNLM"/>
    </source>
</evidence>